<evidence type="ECO:0000313" key="2">
    <source>
        <dbReference type="Proteomes" id="UP000318017"/>
    </source>
</evidence>
<proteinExistence type="predicted"/>
<dbReference type="RefSeq" id="WP_145076619.1">
    <property type="nucleotide sequence ID" value="NZ_CP036298.1"/>
</dbReference>
<keyword evidence="2" id="KW-1185">Reference proteome</keyword>
<dbReference type="Proteomes" id="UP000318017">
    <property type="component" value="Chromosome"/>
</dbReference>
<accession>A0A518G4Q7</accession>
<organism evidence="1 2">
    <name type="scientific">Aureliella helgolandensis</name>
    <dbReference type="NCBI Taxonomy" id="2527968"/>
    <lineage>
        <taxon>Bacteria</taxon>
        <taxon>Pseudomonadati</taxon>
        <taxon>Planctomycetota</taxon>
        <taxon>Planctomycetia</taxon>
        <taxon>Pirellulales</taxon>
        <taxon>Pirellulaceae</taxon>
        <taxon>Aureliella</taxon>
    </lineage>
</organism>
<dbReference type="EMBL" id="CP036298">
    <property type="protein sequence ID" value="QDV23587.1"/>
    <property type="molecule type" value="Genomic_DNA"/>
</dbReference>
<gene>
    <name evidence="1" type="ORF">Q31a_18890</name>
</gene>
<reference evidence="1 2" key="1">
    <citation type="submission" date="2019-02" db="EMBL/GenBank/DDBJ databases">
        <title>Deep-cultivation of Planctomycetes and their phenomic and genomic characterization uncovers novel biology.</title>
        <authorList>
            <person name="Wiegand S."/>
            <person name="Jogler M."/>
            <person name="Boedeker C."/>
            <person name="Pinto D."/>
            <person name="Vollmers J."/>
            <person name="Rivas-Marin E."/>
            <person name="Kohn T."/>
            <person name="Peeters S.H."/>
            <person name="Heuer A."/>
            <person name="Rast P."/>
            <person name="Oberbeckmann S."/>
            <person name="Bunk B."/>
            <person name="Jeske O."/>
            <person name="Meyerdierks A."/>
            <person name="Storesund J.E."/>
            <person name="Kallscheuer N."/>
            <person name="Luecker S."/>
            <person name="Lage O.M."/>
            <person name="Pohl T."/>
            <person name="Merkel B.J."/>
            <person name="Hornburger P."/>
            <person name="Mueller R.-W."/>
            <person name="Bruemmer F."/>
            <person name="Labrenz M."/>
            <person name="Spormann A.M."/>
            <person name="Op den Camp H."/>
            <person name="Overmann J."/>
            <person name="Amann R."/>
            <person name="Jetten M.S.M."/>
            <person name="Mascher T."/>
            <person name="Medema M.H."/>
            <person name="Devos D.P."/>
            <person name="Kaster A.-K."/>
            <person name="Ovreas L."/>
            <person name="Rohde M."/>
            <person name="Galperin M.Y."/>
            <person name="Jogler C."/>
        </authorList>
    </citation>
    <scope>NUCLEOTIDE SEQUENCE [LARGE SCALE GENOMIC DNA]</scope>
    <source>
        <strain evidence="1 2">Q31a</strain>
    </source>
</reference>
<dbReference type="KEGG" id="ahel:Q31a_18890"/>
<dbReference type="AlphaFoldDB" id="A0A518G4Q7"/>
<sequence>MTADTSQPLKWNDGSGQSWSTAIALSDALRLKQEMAIDILDPKSVEVIFGSDLVRRTEVLGELARPQWEEAGIAYTDFADLLLSGPTTFVDASDALRRGLSDFFRRAGREDLAIVADRTWQAMEAGMQVSVAKASGEKVGKILQAGLDRADADLDKELDRALATLQAPKTAGSSSGSSPG</sequence>
<name>A0A518G4Q7_9BACT</name>
<protein>
    <submittedName>
        <fullName evidence="1">Uncharacterized protein</fullName>
    </submittedName>
</protein>
<evidence type="ECO:0000313" key="1">
    <source>
        <dbReference type="EMBL" id="QDV23587.1"/>
    </source>
</evidence>